<organism evidence="14 15">
    <name type="scientific">Friedmanniomyces endolithicus</name>
    <dbReference type="NCBI Taxonomy" id="329885"/>
    <lineage>
        <taxon>Eukaryota</taxon>
        <taxon>Fungi</taxon>
        <taxon>Dikarya</taxon>
        <taxon>Ascomycota</taxon>
        <taxon>Pezizomycotina</taxon>
        <taxon>Dothideomycetes</taxon>
        <taxon>Dothideomycetidae</taxon>
        <taxon>Mycosphaerellales</taxon>
        <taxon>Teratosphaeriaceae</taxon>
        <taxon>Friedmanniomyces</taxon>
    </lineage>
</organism>
<dbReference type="GO" id="GO:0007062">
    <property type="term" value="P:sister chromatid cohesion"/>
    <property type="evidence" value="ECO:0007669"/>
    <property type="project" value="InterPro"/>
</dbReference>
<keyword evidence="7 11" id="KW-0175">Coiled coil</keyword>
<dbReference type="PANTHER" id="PTHR18937:SF12">
    <property type="entry name" value="STRUCTURAL MAINTENANCE OF CHROMOSOMES PROTEIN"/>
    <property type="match status" value="1"/>
</dbReference>
<evidence type="ECO:0000256" key="10">
    <source>
        <dbReference type="PIRNR" id="PIRNR005719"/>
    </source>
</evidence>
<dbReference type="InterPro" id="IPR024704">
    <property type="entry name" value="SMC"/>
</dbReference>
<dbReference type="EMBL" id="JASUXU010000039">
    <property type="protein sequence ID" value="KAK0317940.1"/>
    <property type="molecule type" value="Genomic_DNA"/>
</dbReference>
<dbReference type="Proteomes" id="UP001168146">
    <property type="component" value="Unassembled WGS sequence"/>
</dbReference>
<protein>
    <recommendedName>
        <fullName evidence="10">Structural maintenance of chromosomes protein</fullName>
    </recommendedName>
</protein>
<comment type="subcellular location">
    <subcellularLocation>
        <location evidence="2">Chromosome</location>
    </subcellularLocation>
    <subcellularLocation>
        <location evidence="1 10">Nucleus</location>
    </subcellularLocation>
</comment>
<evidence type="ECO:0000256" key="9">
    <source>
        <dbReference type="ARBA" id="ARBA00023306"/>
    </source>
</evidence>
<feature type="region of interest" description="Disordered" evidence="12">
    <location>
        <begin position="768"/>
        <end position="787"/>
    </location>
</feature>
<evidence type="ECO:0000259" key="13">
    <source>
        <dbReference type="SMART" id="SM00968"/>
    </source>
</evidence>
<evidence type="ECO:0000256" key="1">
    <source>
        <dbReference type="ARBA" id="ARBA00004123"/>
    </source>
</evidence>
<dbReference type="PANTHER" id="PTHR18937">
    <property type="entry name" value="STRUCTURAL MAINTENANCE OF CHROMOSOMES SMC FAMILY MEMBER"/>
    <property type="match status" value="1"/>
</dbReference>
<dbReference type="InterPro" id="IPR036277">
    <property type="entry name" value="SMC_hinge_sf"/>
</dbReference>
<dbReference type="CDD" id="cd03275">
    <property type="entry name" value="ABC_SMC1_euk"/>
    <property type="match status" value="1"/>
</dbReference>
<accession>A0AAN6FGE8</accession>
<dbReference type="GO" id="GO:0051301">
    <property type="term" value="P:cell division"/>
    <property type="evidence" value="ECO:0007669"/>
    <property type="project" value="UniProtKB-KW"/>
</dbReference>
<dbReference type="GO" id="GO:0016887">
    <property type="term" value="F:ATP hydrolysis activity"/>
    <property type="evidence" value="ECO:0007669"/>
    <property type="project" value="InterPro"/>
</dbReference>
<dbReference type="SMART" id="SM00968">
    <property type="entry name" value="SMC_hinge"/>
    <property type="match status" value="1"/>
</dbReference>
<evidence type="ECO:0000256" key="5">
    <source>
        <dbReference type="ARBA" id="ARBA00022618"/>
    </source>
</evidence>
<evidence type="ECO:0000256" key="6">
    <source>
        <dbReference type="ARBA" id="ARBA00022776"/>
    </source>
</evidence>
<dbReference type="GO" id="GO:0005524">
    <property type="term" value="F:ATP binding"/>
    <property type="evidence" value="ECO:0007669"/>
    <property type="project" value="InterPro"/>
</dbReference>
<dbReference type="Pfam" id="PF02463">
    <property type="entry name" value="SMC_N"/>
    <property type="match status" value="1"/>
</dbReference>
<keyword evidence="4" id="KW-0158">Chromosome</keyword>
<proteinExistence type="inferred from homology"/>
<feature type="domain" description="SMC hinge" evidence="13">
    <location>
        <begin position="552"/>
        <end position="668"/>
    </location>
</feature>
<keyword evidence="5" id="KW-0132">Cell division</keyword>
<dbReference type="PIRSF" id="PIRSF005719">
    <property type="entry name" value="SMC"/>
    <property type="match status" value="1"/>
</dbReference>
<dbReference type="SUPFAM" id="SSF52540">
    <property type="entry name" value="P-loop containing nucleoside triphosphate hydrolases"/>
    <property type="match status" value="1"/>
</dbReference>
<dbReference type="Gene3D" id="1.20.1060.20">
    <property type="match status" value="1"/>
</dbReference>
<dbReference type="InterPro" id="IPR010935">
    <property type="entry name" value="SMC_hinge"/>
</dbReference>
<evidence type="ECO:0000313" key="14">
    <source>
        <dbReference type="EMBL" id="KAK0317940.1"/>
    </source>
</evidence>
<evidence type="ECO:0000256" key="4">
    <source>
        <dbReference type="ARBA" id="ARBA00022454"/>
    </source>
</evidence>
<feature type="coiled-coil region" evidence="11">
    <location>
        <begin position="277"/>
        <end position="339"/>
    </location>
</feature>
<dbReference type="GO" id="GO:0005634">
    <property type="term" value="C:nucleus"/>
    <property type="evidence" value="ECO:0007669"/>
    <property type="project" value="UniProtKB-SubCell"/>
</dbReference>
<dbReference type="InterPro" id="IPR027417">
    <property type="entry name" value="P-loop_NTPase"/>
</dbReference>
<dbReference type="Gene3D" id="3.40.50.300">
    <property type="entry name" value="P-loop containing nucleotide triphosphate hydrolases"/>
    <property type="match status" value="2"/>
</dbReference>
<evidence type="ECO:0000256" key="2">
    <source>
        <dbReference type="ARBA" id="ARBA00004286"/>
    </source>
</evidence>
<gene>
    <name evidence="14" type="primary">SMC1B_2</name>
    <name evidence="14" type="ORF">LTR82_010930</name>
</gene>
<dbReference type="Gene3D" id="1.10.287.1490">
    <property type="match status" value="1"/>
</dbReference>
<name>A0AAN6FGE8_9PEZI</name>
<dbReference type="InterPro" id="IPR003395">
    <property type="entry name" value="RecF/RecN/SMC_N"/>
</dbReference>
<dbReference type="GO" id="GO:0008278">
    <property type="term" value="C:cohesin complex"/>
    <property type="evidence" value="ECO:0007669"/>
    <property type="project" value="InterPro"/>
</dbReference>
<evidence type="ECO:0000256" key="11">
    <source>
        <dbReference type="SAM" id="Coils"/>
    </source>
</evidence>
<dbReference type="Gene3D" id="3.30.70.1620">
    <property type="match status" value="1"/>
</dbReference>
<evidence type="ECO:0000313" key="15">
    <source>
        <dbReference type="Proteomes" id="UP001168146"/>
    </source>
</evidence>
<keyword evidence="8 10" id="KW-0539">Nucleus</keyword>
<evidence type="ECO:0000256" key="8">
    <source>
        <dbReference type="ARBA" id="ARBA00023242"/>
    </source>
</evidence>
<feature type="coiled-coil region" evidence="11">
    <location>
        <begin position="496"/>
        <end position="523"/>
    </location>
</feature>
<dbReference type="GO" id="GO:0003677">
    <property type="term" value="F:DNA binding"/>
    <property type="evidence" value="ECO:0007669"/>
    <property type="project" value="TreeGrafter"/>
</dbReference>
<evidence type="ECO:0000256" key="7">
    <source>
        <dbReference type="ARBA" id="ARBA00023054"/>
    </source>
</evidence>
<dbReference type="AlphaFoldDB" id="A0AAN6FGE8"/>
<dbReference type="InterPro" id="IPR028468">
    <property type="entry name" value="Smc1_ABC"/>
</dbReference>
<evidence type="ECO:0000256" key="12">
    <source>
        <dbReference type="SAM" id="MobiDB-lite"/>
    </source>
</evidence>
<comment type="similarity">
    <text evidence="3">Belongs to the SMC family. SMC1 subfamily.</text>
</comment>
<dbReference type="Pfam" id="PF06470">
    <property type="entry name" value="SMC_hinge"/>
    <property type="match status" value="1"/>
</dbReference>
<feature type="region of interest" description="Disordered" evidence="12">
    <location>
        <begin position="82"/>
        <end position="118"/>
    </location>
</feature>
<reference evidence="14" key="1">
    <citation type="submission" date="2021-12" db="EMBL/GenBank/DDBJ databases">
        <title>Black yeast isolated from Biological Soil Crust.</title>
        <authorList>
            <person name="Kurbessoian T."/>
        </authorList>
    </citation>
    <scope>NUCLEOTIDE SEQUENCE</scope>
    <source>
        <strain evidence="14">CCFEE 5208</strain>
    </source>
</reference>
<comment type="caution">
    <text evidence="14">The sequence shown here is derived from an EMBL/GenBank/DDBJ whole genome shotgun (WGS) entry which is preliminary data.</text>
</comment>
<dbReference type="SUPFAM" id="SSF75553">
    <property type="entry name" value="Smc hinge domain"/>
    <property type="match status" value="1"/>
</dbReference>
<keyword evidence="6" id="KW-0498">Mitosis</keyword>
<keyword evidence="9" id="KW-0131">Cell cycle</keyword>
<evidence type="ECO:0000256" key="3">
    <source>
        <dbReference type="ARBA" id="ARBA00005597"/>
    </source>
</evidence>
<sequence length="1269" mass="144321">MGKLLALELHNFKSYKGTHVLRFGDSYFTSIIGPNGSGKSNSMDAISFVLGIKSSHLRSNQLKDLVYRGRVLKRAKINADGTATEGVNGDANGDAELGASDDEDQGTQTGTQRRDPTSAWVQAVYEDDAGEEQRWKRSITSTGQSEYRLNNRVVTAKQYNESLEAENILIKARNFLVFQGDIESIANQEPKDITKLIEQISGSQEYRAEYDRLKAEKEKADEEQGHKMNQRRGINGEVKQYQQQKEELDRFQTLSDERDAATVTHVLWKLYHFQRTIEDSTAEIQRHQAELKEFKRNIQKYEDRLEEAKREQAKVGRDVSKYEREIKRKEKALDEKANDLVPIDEKLLLTNKTLKTLERRAAERTQERDLQQATKDKMQAQLDIVEKAKERWEEEWRVQQQQTGRELSEDDLQEYRQLRAQVYRRSGNDQMKVDNITRQLKTDEETVNSMRSRVESTQAHVEGLEADISGLNEHRTEVAQNVKSTSKDIDAKKKAINALASERERTAQKHRELEEKLVEVLRKLQSATDFQRETRKDANQRETVAQLKRIYPGVRGMVHQLCKPTQTKYENAMVTALGRHWDSIVVESSKTAQDCMAYLKEQRIGQMTFLPLDTVIHDQPNANLRGLHKGMRLAIDVIDFDASVERAMRSACGNTIVTDTLELARHLCYERNIGAKAVALDGTVIHKGGNMTGGQEPNDKKRRFEEAEVENLRTLAEKFKADIEALPKGHKRQSEEEQLQSELTGLDAKLKYAQDELKVLDRNIESKRKELDHEGRQLAQAQPKYDEQAQGLESLRAALAEHTASIGEVEDEIFADFCSRLGYDTIRDYERQQGTMQQEAEQKKREFEKQINRLNNQLSFETQRLGKTEQTLHAVEVQVQRDEERVAQLEGEKEVVSGEIDVLHAEIEQINESLATLREQYIERGDKVNDARREVQKRSKSVEKTLKEVAALEAEVQKASTGRYGELKECKLKNIDLPLEEGSRKLDALPNEDVILEEEDEDAMDVDEGAGARLPKTHDYGIHLDFSELDDDLKDDQHEGDESNALLDDKVALLTAELDKMAVNTRSADRLEATSSRLRATDREFTTARAAARSATLAFEGIKKKRTALFTKAYEHIKDQIDPVYKDLTKTLSYPLGGQATLDAEEDDEPYLAGIRYNAMPPLKRFRDMEHLSGGEKTMAALALLFAVHTFAPSPFFVLDEVDAALDSANTRQLATYVREHAGPGMQFVVISLKTGLFQGSETLVGVMRDQGANSSRAVTLDLRKYQAA</sequence>